<name>A0ABW7ZSI5_9ACTN</name>
<gene>
    <name evidence="1" type="ORF">ACIBP4_24170</name>
</gene>
<comment type="caution">
    <text evidence="1">The sequence shown here is derived from an EMBL/GenBank/DDBJ whole genome shotgun (WGS) entry which is preliminary data.</text>
</comment>
<dbReference type="EMBL" id="JBITLE010000011">
    <property type="protein sequence ID" value="MFI7265383.1"/>
    <property type="molecule type" value="Genomic_DNA"/>
</dbReference>
<sequence length="112" mass="12492">MAGIIVLRPGIDWTTSGGLFDWTLEFLLPRLSHRQAAERIQEIVDNNLGSLWLEELPRDAQSEIVGIWRAGLVEAGERQLPDTEQKPGVIRSLQELVDATYAAGFSEQSPIH</sequence>
<reference evidence="1 2" key="1">
    <citation type="submission" date="2024-10" db="EMBL/GenBank/DDBJ databases">
        <title>The Natural Products Discovery Center: Release of the First 8490 Sequenced Strains for Exploring Actinobacteria Biosynthetic Diversity.</title>
        <authorList>
            <person name="Kalkreuter E."/>
            <person name="Kautsar S.A."/>
            <person name="Yang D."/>
            <person name="Bader C.D."/>
            <person name="Teijaro C.N."/>
            <person name="Fluegel L."/>
            <person name="Davis C.M."/>
            <person name="Simpson J.R."/>
            <person name="Lauterbach L."/>
            <person name="Steele A.D."/>
            <person name="Gui C."/>
            <person name="Meng S."/>
            <person name="Li G."/>
            <person name="Viehrig K."/>
            <person name="Ye F."/>
            <person name="Su P."/>
            <person name="Kiefer A.F."/>
            <person name="Nichols A."/>
            <person name="Cepeda A.J."/>
            <person name="Yan W."/>
            <person name="Fan B."/>
            <person name="Jiang Y."/>
            <person name="Adhikari A."/>
            <person name="Zheng C.-J."/>
            <person name="Schuster L."/>
            <person name="Cowan T.M."/>
            <person name="Smanski M.J."/>
            <person name="Chevrette M.G."/>
            <person name="De Carvalho L.P.S."/>
            <person name="Shen B."/>
        </authorList>
    </citation>
    <scope>NUCLEOTIDE SEQUENCE [LARGE SCALE GENOMIC DNA]</scope>
    <source>
        <strain evidence="1 2">NPDC049845</strain>
    </source>
</reference>
<dbReference type="Proteomes" id="UP001612812">
    <property type="component" value="Unassembled WGS sequence"/>
</dbReference>
<keyword evidence="2" id="KW-1185">Reference proteome</keyword>
<organism evidence="1 2">
    <name type="scientific">Micromonospora maritima</name>
    <dbReference type="NCBI Taxonomy" id="986711"/>
    <lineage>
        <taxon>Bacteria</taxon>
        <taxon>Bacillati</taxon>
        <taxon>Actinomycetota</taxon>
        <taxon>Actinomycetes</taxon>
        <taxon>Micromonosporales</taxon>
        <taxon>Micromonosporaceae</taxon>
        <taxon>Micromonospora</taxon>
    </lineage>
</organism>
<evidence type="ECO:0000313" key="1">
    <source>
        <dbReference type="EMBL" id="MFI7265383.1"/>
    </source>
</evidence>
<dbReference type="RefSeq" id="WP_396770890.1">
    <property type="nucleotide sequence ID" value="NZ_JBITLA010000012.1"/>
</dbReference>
<evidence type="ECO:0000313" key="2">
    <source>
        <dbReference type="Proteomes" id="UP001612812"/>
    </source>
</evidence>
<proteinExistence type="predicted"/>
<protein>
    <submittedName>
        <fullName evidence="1">Uncharacterized protein</fullName>
    </submittedName>
</protein>
<accession>A0ABW7ZSI5</accession>